<organism evidence="3 4">
    <name type="scientific">Heligmosomoides polygyrus</name>
    <name type="common">Parasitic roundworm</name>
    <dbReference type="NCBI Taxonomy" id="6339"/>
    <lineage>
        <taxon>Eukaryota</taxon>
        <taxon>Metazoa</taxon>
        <taxon>Ecdysozoa</taxon>
        <taxon>Nematoda</taxon>
        <taxon>Chromadorea</taxon>
        <taxon>Rhabditida</taxon>
        <taxon>Rhabditina</taxon>
        <taxon>Rhabditomorpha</taxon>
        <taxon>Strongyloidea</taxon>
        <taxon>Heligmosomidae</taxon>
        <taxon>Heligmosomoides</taxon>
    </lineage>
</organism>
<evidence type="ECO:0000313" key="2">
    <source>
        <dbReference type="EMBL" id="VDO78395.1"/>
    </source>
</evidence>
<reference evidence="2 3" key="1">
    <citation type="submission" date="2018-11" db="EMBL/GenBank/DDBJ databases">
        <authorList>
            <consortium name="Pathogen Informatics"/>
        </authorList>
    </citation>
    <scope>NUCLEOTIDE SEQUENCE [LARGE SCALE GENOMIC DNA]</scope>
</reference>
<dbReference type="EMBL" id="UZAH01026291">
    <property type="protein sequence ID" value="VDO78395.1"/>
    <property type="molecule type" value="Genomic_DNA"/>
</dbReference>
<protein>
    <submittedName>
        <fullName evidence="2 4">Uncharacterized protein</fullName>
    </submittedName>
</protein>
<evidence type="ECO:0000313" key="4">
    <source>
        <dbReference type="WBParaSite" id="HPBE_0000892501-mRNA-1"/>
    </source>
</evidence>
<name>A0A183FN77_HELPZ</name>
<reference evidence="4" key="2">
    <citation type="submission" date="2019-09" db="UniProtKB">
        <authorList>
            <consortium name="WormBaseParasite"/>
        </authorList>
    </citation>
    <scope>IDENTIFICATION</scope>
</reference>
<proteinExistence type="predicted"/>
<keyword evidence="3" id="KW-1185">Reference proteome</keyword>
<accession>A0A3P8C0J6</accession>
<dbReference type="Proteomes" id="UP000050761">
    <property type="component" value="Unassembled WGS sequence"/>
</dbReference>
<dbReference type="AlphaFoldDB" id="A0A183FN77"/>
<sequence>MDVSYESGKYEEKRCAEEEVEWGDYGRLAKARRRNTRRGTLLCVPAWRANTPLIGPNVIFDDRDMHGDVTGRNRATMPGDEEEQEEEEEELQGGN</sequence>
<feature type="region of interest" description="Disordered" evidence="1">
    <location>
        <begin position="64"/>
        <end position="95"/>
    </location>
</feature>
<gene>
    <name evidence="2" type="ORF">HPBE_LOCUS8926</name>
</gene>
<accession>A0A183FN77</accession>
<dbReference type="WBParaSite" id="HPBE_0000892501-mRNA-1">
    <property type="protein sequence ID" value="HPBE_0000892501-mRNA-1"/>
    <property type="gene ID" value="HPBE_0000892501"/>
</dbReference>
<evidence type="ECO:0000313" key="3">
    <source>
        <dbReference type="Proteomes" id="UP000050761"/>
    </source>
</evidence>
<evidence type="ECO:0000256" key="1">
    <source>
        <dbReference type="SAM" id="MobiDB-lite"/>
    </source>
</evidence>
<feature type="compositionally biased region" description="Acidic residues" evidence="1">
    <location>
        <begin position="79"/>
        <end position="95"/>
    </location>
</feature>